<name>A0A1J5P9S8_9ZZZZ</name>
<dbReference type="AlphaFoldDB" id="A0A1J5P9S8"/>
<dbReference type="EMBL" id="MLJW01005358">
    <property type="protein sequence ID" value="OIQ68353.1"/>
    <property type="molecule type" value="Genomic_DNA"/>
</dbReference>
<accession>A0A1J5P9S8</accession>
<protein>
    <submittedName>
        <fullName evidence="1">Uncharacterized protein</fullName>
    </submittedName>
</protein>
<gene>
    <name evidence="1" type="ORF">GALL_500550</name>
</gene>
<organism evidence="1">
    <name type="scientific">mine drainage metagenome</name>
    <dbReference type="NCBI Taxonomy" id="410659"/>
    <lineage>
        <taxon>unclassified sequences</taxon>
        <taxon>metagenomes</taxon>
        <taxon>ecological metagenomes</taxon>
    </lineage>
</organism>
<comment type="caution">
    <text evidence="1">The sequence shown here is derived from an EMBL/GenBank/DDBJ whole genome shotgun (WGS) entry which is preliminary data.</text>
</comment>
<proteinExistence type="predicted"/>
<evidence type="ECO:0000313" key="1">
    <source>
        <dbReference type="EMBL" id="OIQ68353.1"/>
    </source>
</evidence>
<reference evidence="1" key="1">
    <citation type="submission" date="2016-10" db="EMBL/GenBank/DDBJ databases">
        <title>Sequence of Gallionella enrichment culture.</title>
        <authorList>
            <person name="Poehlein A."/>
            <person name="Muehling M."/>
            <person name="Daniel R."/>
        </authorList>
    </citation>
    <scope>NUCLEOTIDE SEQUENCE</scope>
</reference>
<sequence length="105" mass="11254">MAGSTIAYTHGWPNIQNRCCQSSALPPPVASKKCVPNCLSIHSMRKARLTAGTASRLPTEAVSVPHTRIGTRLMDMPGARVRNNVTMKLIEPTVVETPSSIMPSA</sequence>